<name>A0A4Y9ZNK5_9AGAM</name>
<dbReference type="AlphaFoldDB" id="A0A4Y9ZNK5"/>
<accession>A0A4Y9ZNK5</accession>
<reference evidence="2 3" key="1">
    <citation type="submission" date="2019-02" db="EMBL/GenBank/DDBJ databases">
        <title>Genome sequencing of the rare red list fungi Hericium alpestre (H. flagellum).</title>
        <authorList>
            <person name="Buettner E."/>
            <person name="Kellner H."/>
        </authorList>
    </citation>
    <scope>NUCLEOTIDE SEQUENCE [LARGE SCALE GENOMIC DNA]</scope>
    <source>
        <strain evidence="2 3">DSM 108284</strain>
    </source>
</reference>
<dbReference type="EMBL" id="SFCI01001760">
    <property type="protein sequence ID" value="TFY75009.1"/>
    <property type="molecule type" value="Genomic_DNA"/>
</dbReference>
<feature type="compositionally biased region" description="Acidic residues" evidence="1">
    <location>
        <begin position="83"/>
        <end position="95"/>
    </location>
</feature>
<evidence type="ECO:0000256" key="1">
    <source>
        <dbReference type="SAM" id="MobiDB-lite"/>
    </source>
</evidence>
<dbReference type="OrthoDB" id="3364649at2759"/>
<keyword evidence="3" id="KW-1185">Reference proteome</keyword>
<proteinExistence type="predicted"/>
<feature type="region of interest" description="Disordered" evidence="1">
    <location>
        <begin position="49"/>
        <end position="106"/>
    </location>
</feature>
<organism evidence="2 3">
    <name type="scientific">Hericium alpestre</name>
    <dbReference type="NCBI Taxonomy" id="135208"/>
    <lineage>
        <taxon>Eukaryota</taxon>
        <taxon>Fungi</taxon>
        <taxon>Dikarya</taxon>
        <taxon>Basidiomycota</taxon>
        <taxon>Agaricomycotina</taxon>
        <taxon>Agaricomycetes</taxon>
        <taxon>Russulales</taxon>
        <taxon>Hericiaceae</taxon>
        <taxon>Hericium</taxon>
    </lineage>
</organism>
<evidence type="ECO:0000313" key="2">
    <source>
        <dbReference type="EMBL" id="TFY75009.1"/>
    </source>
</evidence>
<sequence>MQNGMLNKWKLLNDEEQPTGLVIVHTQPSCPLPAQVTKVPSASQLLPARPPATAKQFKASHKPGPLCKGKERDMPMGVRLEQDVDEDLQQMETETDDLRRQSQSQS</sequence>
<evidence type="ECO:0000313" key="3">
    <source>
        <dbReference type="Proteomes" id="UP000298061"/>
    </source>
</evidence>
<dbReference type="Proteomes" id="UP000298061">
    <property type="component" value="Unassembled WGS sequence"/>
</dbReference>
<protein>
    <submittedName>
        <fullName evidence="2">Uncharacterized protein</fullName>
    </submittedName>
</protein>
<comment type="caution">
    <text evidence="2">The sequence shown here is derived from an EMBL/GenBank/DDBJ whole genome shotgun (WGS) entry which is preliminary data.</text>
</comment>
<gene>
    <name evidence="2" type="ORF">EWM64_g9006</name>
</gene>